<evidence type="ECO:0000313" key="3">
    <source>
        <dbReference type="Proteomes" id="UP000799324"/>
    </source>
</evidence>
<dbReference type="GO" id="GO:0008270">
    <property type="term" value="F:zinc ion binding"/>
    <property type="evidence" value="ECO:0007669"/>
    <property type="project" value="InterPro"/>
</dbReference>
<sequence length="665" mass="71050">MSVNPNMKTAKNETAAKARKNASDAKLRTLLPNEYMDTTTPGKSVSKREAGAAKKAENPKKEKKLIKKKDFEKVKDVVIENVVAVTKEEKPVSDAKVVVVVEPDIIKVEEAVVTSEAKIAEQPVVVEIKNNFGLSLVTQVTAVVEAKGCKLICLDENNTSVVAHAKPDASERILKVEATLGDSSTFIKLCTVGSAPSSTVNSTQSSTAGNSPLVSRTSTPLSSAPDVPKIILNDKPLHIQEPQVAMMNSFALSEITILGETFHGEEAENLIQLTRDLGMTDDIIDEHLCEKARQQARRRPRSASVTIVDREDLESTVDDIKAAITDAVKQYCDGDFKPLVDVPLPTTTEPAATVEDLNGAEDVAANKDKRDSAFFVSLLMGAQLQRPTFVPALMPFGHPADLARCDPAILHIHGSFSPVLPPCHPYQDAAVIYAGPKLPLSARPVVSDPAVISAVVRLPGVVSAANREPTPDSDEDRVVFQGRSSTTSGQAAALANTTASTSTSAAAASSNQAATNQACANPAPPPRNRDGLKCTYCGREGHDEWECWTKYPALKKRQGGSTANKTPQGIKLALATPAKGSAPPPKGGQGGQQQNTSKHQLAQDAFRKAAEAGKAGGRRRGEGRSEGVDDKVKRRGRGQMKFFDEFAGGEKVQIPRYAYVGGRFE</sequence>
<feature type="compositionally biased region" description="Low complexity" evidence="1">
    <location>
        <begin position="490"/>
        <end position="521"/>
    </location>
</feature>
<keyword evidence="3" id="KW-1185">Reference proteome</keyword>
<dbReference type="Proteomes" id="UP000799324">
    <property type="component" value="Unassembled WGS sequence"/>
</dbReference>
<protein>
    <recommendedName>
        <fullName evidence="4">CCHC-type domain-containing protein</fullName>
    </recommendedName>
</protein>
<dbReference type="EMBL" id="MU004479">
    <property type="protein sequence ID" value="KAF2649769.1"/>
    <property type="molecule type" value="Genomic_DNA"/>
</dbReference>
<feature type="compositionally biased region" description="Basic and acidic residues" evidence="1">
    <location>
        <begin position="10"/>
        <end position="27"/>
    </location>
</feature>
<feature type="region of interest" description="Disordered" evidence="1">
    <location>
        <begin position="576"/>
        <end position="639"/>
    </location>
</feature>
<dbReference type="GO" id="GO:0003676">
    <property type="term" value="F:nucleic acid binding"/>
    <property type="evidence" value="ECO:0007669"/>
    <property type="project" value="InterPro"/>
</dbReference>
<evidence type="ECO:0000313" key="2">
    <source>
        <dbReference type="EMBL" id="KAF2649769.1"/>
    </source>
</evidence>
<accession>A0A6A6SPZ6</accession>
<feature type="region of interest" description="Disordered" evidence="1">
    <location>
        <begin position="1"/>
        <end position="62"/>
    </location>
</feature>
<gene>
    <name evidence="2" type="ORF">K491DRAFT_783095</name>
</gene>
<reference evidence="2" key="1">
    <citation type="journal article" date="2020" name="Stud. Mycol.">
        <title>101 Dothideomycetes genomes: a test case for predicting lifestyles and emergence of pathogens.</title>
        <authorList>
            <person name="Haridas S."/>
            <person name="Albert R."/>
            <person name="Binder M."/>
            <person name="Bloem J."/>
            <person name="Labutti K."/>
            <person name="Salamov A."/>
            <person name="Andreopoulos B."/>
            <person name="Baker S."/>
            <person name="Barry K."/>
            <person name="Bills G."/>
            <person name="Bluhm B."/>
            <person name="Cannon C."/>
            <person name="Castanera R."/>
            <person name="Culley D."/>
            <person name="Daum C."/>
            <person name="Ezra D."/>
            <person name="Gonzalez J."/>
            <person name="Henrissat B."/>
            <person name="Kuo A."/>
            <person name="Liang C."/>
            <person name="Lipzen A."/>
            <person name="Lutzoni F."/>
            <person name="Magnuson J."/>
            <person name="Mondo S."/>
            <person name="Nolan M."/>
            <person name="Ohm R."/>
            <person name="Pangilinan J."/>
            <person name="Park H.-J."/>
            <person name="Ramirez L."/>
            <person name="Alfaro M."/>
            <person name="Sun H."/>
            <person name="Tritt A."/>
            <person name="Yoshinaga Y."/>
            <person name="Zwiers L.-H."/>
            <person name="Turgeon B."/>
            <person name="Goodwin S."/>
            <person name="Spatafora J."/>
            <person name="Crous P."/>
            <person name="Grigoriev I."/>
        </authorList>
    </citation>
    <scope>NUCLEOTIDE SEQUENCE</scope>
    <source>
        <strain evidence="2">CBS 122681</strain>
    </source>
</reference>
<organism evidence="2 3">
    <name type="scientific">Lophiostoma macrostomum CBS 122681</name>
    <dbReference type="NCBI Taxonomy" id="1314788"/>
    <lineage>
        <taxon>Eukaryota</taxon>
        <taxon>Fungi</taxon>
        <taxon>Dikarya</taxon>
        <taxon>Ascomycota</taxon>
        <taxon>Pezizomycotina</taxon>
        <taxon>Dothideomycetes</taxon>
        <taxon>Pleosporomycetidae</taxon>
        <taxon>Pleosporales</taxon>
        <taxon>Lophiostomataceae</taxon>
        <taxon>Lophiostoma</taxon>
    </lineage>
</organism>
<dbReference type="InterPro" id="IPR036875">
    <property type="entry name" value="Znf_CCHC_sf"/>
</dbReference>
<feature type="region of interest" description="Disordered" evidence="1">
    <location>
        <begin position="195"/>
        <end position="221"/>
    </location>
</feature>
<feature type="compositionally biased region" description="Basic and acidic residues" evidence="1">
    <location>
        <begin position="619"/>
        <end position="632"/>
    </location>
</feature>
<evidence type="ECO:0008006" key="4">
    <source>
        <dbReference type="Google" id="ProtNLM"/>
    </source>
</evidence>
<dbReference type="SUPFAM" id="SSF57756">
    <property type="entry name" value="Retrovirus zinc finger-like domains"/>
    <property type="match status" value="1"/>
</dbReference>
<evidence type="ECO:0000256" key="1">
    <source>
        <dbReference type="SAM" id="MobiDB-lite"/>
    </source>
</evidence>
<proteinExistence type="predicted"/>
<dbReference type="AlphaFoldDB" id="A0A6A6SPZ6"/>
<feature type="region of interest" description="Disordered" evidence="1">
    <location>
        <begin position="464"/>
        <end position="530"/>
    </location>
</feature>
<name>A0A6A6SPZ6_9PLEO</name>
<feature type="compositionally biased region" description="Basic and acidic residues" evidence="1">
    <location>
        <begin position="46"/>
        <end position="60"/>
    </location>
</feature>